<organism evidence="1 2">
    <name type="scientific">Streptococcus mitis</name>
    <dbReference type="NCBI Taxonomy" id="28037"/>
    <lineage>
        <taxon>Bacteria</taxon>
        <taxon>Bacillati</taxon>
        <taxon>Bacillota</taxon>
        <taxon>Bacilli</taxon>
        <taxon>Lactobacillales</taxon>
        <taxon>Streptococcaceae</taxon>
        <taxon>Streptococcus</taxon>
        <taxon>Streptococcus mitis group</taxon>
    </lineage>
</organism>
<dbReference type="AlphaFoldDB" id="A0A150NSD6"/>
<sequence length="89" mass="10406">MSKQVKDILETHDTGCPHGITFAIHQDKDECIALFGRSGWPGLKPRFIRWNESVENRTMYHTEEELQDAYVDKVKVVEEDFIIIELLPF</sequence>
<dbReference type="PATRIC" id="fig|28037.235.peg.1350"/>
<proteinExistence type="predicted"/>
<dbReference type="RefSeq" id="WP_061590144.1">
    <property type="nucleotide sequence ID" value="NZ_LROV01000007.1"/>
</dbReference>
<dbReference type="EMBL" id="LROU01000112">
    <property type="protein sequence ID" value="KYF34877.1"/>
    <property type="molecule type" value="Genomic_DNA"/>
</dbReference>
<comment type="caution">
    <text evidence="1">The sequence shown here is derived from an EMBL/GenBank/DDBJ whole genome shotgun (WGS) entry which is preliminary data.</text>
</comment>
<evidence type="ECO:0000313" key="2">
    <source>
        <dbReference type="Proteomes" id="UP000075442"/>
    </source>
</evidence>
<accession>A0A150NSD6</accession>
<name>A0A150NSD6_STRMT</name>
<evidence type="ECO:0000313" key="1">
    <source>
        <dbReference type="EMBL" id="KYF34877.1"/>
    </source>
</evidence>
<gene>
    <name evidence="1" type="ORF">SMIM3I_00173</name>
</gene>
<protein>
    <submittedName>
        <fullName evidence="1">Uncharacterized protein</fullName>
    </submittedName>
</protein>
<dbReference type="Proteomes" id="UP000075442">
    <property type="component" value="Unassembled WGS sequence"/>
</dbReference>
<reference evidence="1 2" key="1">
    <citation type="submission" date="2016-01" db="EMBL/GenBank/DDBJ databases">
        <title>Highly variable Streptococcus oralis 1 are common among viridans streptococci isolated from primates.</title>
        <authorList>
            <person name="Denapaite D."/>
            <person name="Rieger M."/>
            <person name="Koendgen S."/>
            <person name="Brueckner R."/>
            <person name="Ochigava I."/>
            <person name="Kappeler P."/>
            <person name="Maetz-Rensing K."/>
            <person name="Leendertz F."/>
        </authorList>
    </citation>
    <scope>NUCLEOTIDE SEQUENCE [LARGE SCALE GENOMIC DNA]</scope>
    <source>
        <strain evidence="1 2">M3-1</strain>
    </source>
</reference>